<dbReference type="InterPro" id="IPR036390">
    <property type="entry name" value="WH_DNA-bd_sf"/>
</dbReference>
<accession>A0ABT5YIM4</accession>
<sequence length="160" mass="17310">MMSQKARYALRALMALARLPAQQTVMISEIAAGERIPHKFLEQILLDLKHQGLVYSRRGRGGGYGLLKRPEEITFGQVVRGIDGPMAPLPCLSRTAYRRCSDCPDEARCGMRRVFAKAHAATTAVLDSTTLATLLDNPARDQEAPTSLAVPAASQGGHPA</sequence>
<dbReference type="InterPro" id="IPR030489">
    <property type="entry name" value="TR_Rrf2-type_CS"/>
</dbReference>
<dbReference type="RefSeq" id="WP_275819361.1">
    <property type="nucleotide sequence ID" value="NZ_JARHUD010000001.1"/>
</dbReference>
<dbReference type="Pfam" id="PF02082">
    <property type="entry name" value="Rrf2"/>
    <property type="match status" value="1"/>
</dbReference>
<name>A0ABT5YIM4_9PROT</name>
<comment type="caution">
    <text evidence="3">The sequence shown here is derived from an EMBL/GenBank/DDBJ whole genome shotgun (WGS) entry which is preliminary data.</text>
</comment>
<evidence type="ECO:0000256" key="2">
    <source>
        <dbReference type="SAM" id="MobiDB-lite"/>
    </source>
</evidence>
<keyword evidence="1" id="KW-0238">DNA-binding</keyword>
<dbReference type="PROSITE" id="PS01332">
    <property type="entry name" value="HTH_RRF2_1"/>
    <property type="match status" value="1"/>
</dbReference>
<dbReference type="Gene3D" id="1.10.10.10">
    <property type="entry name" value="Winged helix-like DNA-binding domain superfamily/Winged helix DNA-binding domain"/>
    <property type="match status" value="1"/>
</dbReference>
<proteinExistence type="predicted"/>
<dbReference type="SUPFAM" id="SSF46785">
    <property type="entry name" value="Winged helix' DNA-binding domain"/>
    <property type="match status" value="1"/>
</dbReference>
<dbReference type="EMBL" id="JARHUD010000001">
    <property type="protein sequence ID" value="MDF2094676.1"/>
    <property type="molecule type" value="Genomic_DNA"/>
</dbReference>
<evidence type="ECO:0000256" key="1">
    <source>
        <dbReference type="ARBA" id="ARBA00023125"/>
    </source>
</evidence>
<dbReference type="Proteomes" id="UP001215503">
    <property type="component" value="Unassembled WGS sequence"/>
</dbReference>
<dbReference type="PANTHER" id="PTHR33221">
    <property type="entry name" value="WINGED HELIX-TURN-HELIX TRANSCRIPTIONAL REGULATOR, RRF2 FAMILY"/>
    <property type="match status" value="1"/>
</dbReference>
<dbReference type="InterPro" id="IPR000944">
    <property type="entry name" value="Tscrpt_reg_Rrf2"/>
</dbReference>
<evidence type="ECO:0000313" key="4">
    <source>
        <dbReference type="Proteomes" id="UP001215503"/>
    </source>
</evidence>
<dbReference type="InterPro" id="IPR036388">
    <property type="entry name" value="WH-like_DNA-bd_sf"/>
</dbReference>
<dbReference type="PANTHER" id="PTHR33221:SF5">
    <property type="entry name" value="HTH-TYPE TRANSCRIPTIONAL REGULATOR ISCR"/>
    <property type="match status" value="1"/>
</dbReference>
<evidence type="ECO:0000313" key="3">
    <source>
        <dbReference type="EMBL" id="MDF2094676.1"/>
    </source>
</evidence>
<protein>
    <submittedName>
        <fullName evidence="3">Rrf2 family transcriptional regulator</fullName>
    </submittedName>
</protein>
<feature type="region of interest" description="Disordered" evidence="2">
    <location>
        <begin position="140"/>
        <end position="160"/>
    </location>
</feature>
<dbReference type="NCBIfam" id="TIGR00738">
    <property type="entry name" value="rrf2_super"/>
    <property type="match status" value="1"/>
</dbReference>
<keyword evidence="4" id="KW-1185">Reference proteome</keyword>
<gene>
    <name evidence="3" type="ORF">P2G67_01645</name>
</gene>
<organism evidence="3 4">
    <name type="scientific">Aquibaculum arenosum</name>
    <dbReference type="NCBI Taxonomy" id="3032591"/>
    <lineage>
        <taxon>Bacteria</taxon>
        <taxon>Pseudomonadati</taxon>
        <taxon>Pseudomonadota</taxon>
        <taxon>Alphaproteobacteria</taxon>
        <taxon>Rhodospirillales</taxon>
        <taxon>Rhodovibrionaceae</taxon>
        <taxon>Aquibaculum</taxon>
    </lineage>
</organism>
<reference evidence="3 4" key="1">
    <citation type="submission" date="2023-03" db="EMBL/GenBank/DDBJ databases">
        <title>Fodinicurvata sp. CAU 1616 isolated from sea sendiment.</title>
        <authorList>
            <person name="Kim W."/>
        </authorList>
    </citation>
    <scope>NUCLEOTIDE SEQUENCE [LARGE SCALE GENOMIC DNA]</scope>
    <source>
        <strain evidence="3 4">CAU 1616</strain>
    </source>
</reference>
<dbReference type="PROSITE" id="PS51197">
    <property type="entry name" value="HTH_RRF2_2"/>
    <property type="match status" value="1"/>
</dbReference>